<dbReference type="GO" id="GO:0005737">
    <property type="term" value="C:cytoplasm"/>
    <property type="evidence" value="ECO:0007669"/>
    <property type="project" value="TreeGrafter"/>
</dbReference>
<dbReference type="STRING" id="573061.Clocel_1997"/>
<dbReference type="InterPro" id="IPR036412">
    <property type="entry name" value="HAD-like_sf"/>
</dbReference>
<proteinExistence type="predicted"/>
<dbReference type="Proteomes" id="UP000002730">
    <property type="component" value="Chromosome"/>
</dbReference>
<protein>
    <submittedName>
        <fullName evidence="2">LNS2 Lipin/Ned1/Smp2 domain protein</fullName>
    </submittedName>
</protein>
<dbReference type="OrthoDB" id="573782at2"/>
<dbReference type="InterPro" id="IPR031315">
    <property type="entry name" value="LNS2/PITP"/>
</dbReference>
<dbReference type="GO" id="GO:0031210">
    <property type="term" value="F:phosphatidylcholine binding"/>
    <property type="evidence" value="ECO:0007669"/>
    <property type="project" value="TreeGrafter"/>
</dbReference>
<dbReference type="AlphaFoldDB" id="D9SM10"/>
<dbReference type="SUPFAM" id="SSF56784">
    <property type="entry name" value="HAD-like"/>
    <property type="match status" value="1"/>
</dbReference>
<evidence type="ECO:0000313" key="3">
    <source>
        <dbReference type="Proteomes" id="UP000002730"/>
    </source>
</evidence>
<keyword evidence="3" id="KW-1185">Reference proteome</keyword>
<evidence type="ECO:0000259" key="1">
    <source>
        <dbReference type="SMART" id="SM00775"/>
    </source>
</evidence>
<dbReference type="HOGENOM" id="CLU_833555_0_0_9"/>
<dbReference type="Pfam" id="PF24695">
    <property type="entry name" value="PITM1-3"/>
    <property type="match status" value="1"/>
</dbReference>
<dbReference type="GO" id="GO:0008525">
    <property type="term" value="F:phosphatidylcholine transporter activity"/>
    <property type="evidence" value="ECO:0007669"/>
    <property type="project" value="TreeGrafter"/>
</dbReference>
<dbReference type="PANTHER" id="PTHR10658">
    <property type="entry name" value="PHOSPHATIDYLINOSITOL TRANSFER PROTEIN"/>
    <property type="match status" value="1"/>
</dbReference>
<reference evidence="2 3" key="1">
    <citation type="submission" date="2010-08" db="EMBL/GenBank/DDBJ databases">
        <title>Complete sequence of Clostridium cellulovorans 743B.</title>
        <authorList>
            <consortium name="US DOE Joint Genome Institute"/>
            <person name="Lucas S."/>
            <person name="Copeland A."/>
            <person name="Lapidus A."/>
            <person name="Cheng J.-F."/>
            <person name="Bruce D."/>
            <person name="Goodwin L."/>
            <person name="Pitluck S."/>
            <person name="Chertkov O."/>
            <person name="Detter J.C."/>
            <person name="Han C."/>
            <person name="Tapia R."/>
            <person name="Land M."/>
            <person name="Hauser L."/>
            <person name="Chang Y.-J."/>
            <person name="Jeffries C."/>
            <person name="Kyrpides N."/>
            <person name="Ivanova N."/>
            <person name="Mikhailova N."/>
            <person name="Hemme C.L."/>
            <person name="Woyke T."/>
        </authorList>
    </citation>
    <scope>NUCLEOTIDE SEQUENCE [LARGE SCALE GENOMIC DNA]</scope>
    <source>
        <strain evidence="3">ATCC 35296 / DSM 3052 / OCM 3 / 743B</strain>
    </source>
</reference>
<dbReference type="GO" id="GO:0035091">
    <property type="term" value="F:phosphatidylinositol binding"/>
    <property type="evidence" value="ECO:0007669"/>
    <property type="project" value="TreeGrafter"/>
</dbReference>
<evidence type="ECO:0000313" key="2">
    <source>
        <dbReference type="EMBL" id="ADL51741.1"/>
    </source>
</evidence>
<organism evidence="2 3">
    <name type="scientific">Clostridium cellulovorans (strain ATCC 35296 / DSM 3052 / OCM 3 / 743B)</name>
    <dbReference type="NCBI Taxonomy" id="573061"/>
    <lineage>
        <taxon>Bacteria</taxon>
        <taxon>Bacillati</taxon>
        <taxon>Bacillota</taxon>
        <taxon>Clostridia</taxon>
        <taxon>Eubacteriales</taxon>
        <taxon>Clostridiaceae</taxon>
        <taxon>Clostridium</taxon>
    </lineage>
</organism>
<accession>D9SM10</accession>
<dbReference type="Gene3D" id="3.40.50.1000">
    <property type="entry name" value="HAD superfamily/HAD-like"/>
    <property type="match status" value="1"/>
</dbReference>
<dbReference type="PANTHER" id="PTHR10658:SF11">
    <property type="entry name" value="VIBRATOR, ISOFORM B"/>
    <property type="match status" value="1"/>
</dbReference>
<dbReference type="InterPro" id="IPR001666">
    <property type="entry name" value="PI_transfer"/>
</dbReference>
<dbReference type="EMBL" id="CP002160">
    <property type="protein sequence ID" value="ADL51741.1"/>
    <property type="molecule type" value="Genomic_DNA"/>
</dbReference>
<dbReference type="KEGG" id="ccb:Clocel_1997"/>
<dbReference type="InterPro" id="IPR023214">
    <property type="entry name" value="HAD_sf"/>
</dbReference>
<dbReference type="eggNOG" id="COG5083">
    <property type="taxonomic scope" value="Bacteria"/>
</dbReference>
<dbReference type="GO" id="GO:0008526">
    <property type="term" value="F:phosphatidylinositol transfer activity"/>
    <property type="evidence" value="ECO:0007669"/>
    <property type="project" value="TreeGrafter"/>
</dbReference>
<dbReference type="RefSeq" id="WP_010077041.1">
    <property type="nucleotide sequence ID" value="NC_014393.1"/>
</dbReference>
<dbReference type="Pfam" id="PF24694">
    <property type="entry name" value="LNS2_PITM1-3"/>
    <property type="match status" value="1"/>
</dbReference>
<sequence length="340" mass="38372">MSSFFKSRKILSTISAGVFLSSVIYINVLATTLTTETNLEVKRFDFKNEKFIAPMKTNFLSWINQCIISTHTPHHNGYDMVYKIGEIQVIEGKFQYGDFRKDLENEGVSIYEYSLDNSNATWKKLGRSITDSDGRIKYDIPSNMMLSAGLHLIKLYVEGDGTETNMYIQVLDSKKKYVVFDLDGTLTTSDFENIAQYASEFFNANYIAKMYTNANNVVDYYASKGYGILYLSARPYWLSEESQSWCINKNMPMGLLHVSAGSEILTGQPAAIFKTEYLNQLKAKGIEFCYGYGNTSTDVQAYENVGVDKKNIFTIGEEAGVAASTPIDTYTNHLARLSLR</sequence>
<gene>
    <name evidence="2" type="ordered locus">Clocel_1997</name>
</gene>
<name>D9SM10_CLOC7</name>
<feature type="domain" description="LNS2/PITP" evidence="1">
    <location>
        <begin position="178"/>
        <end position="324"/>
    </location>
</feature>
<dbReference type="SMART" id="SM00775">
    <property type="entry name" value="LNS2"/>
    <property type="match status" value="1"/>
</dbReference>